<evidence type="ECO:0000313" key="2">
    <source>
        <dbReference type="Proteomes" id="UP000054217"/>
    </source>
</evidence>
<sequence length="52" mass="6014">MQHELLITHQVVTNIADPFYCGTNWTCSVPLRLEFTLPTLVNERPTYSRPPI</sequence>
<dbReference type="Proteomes" id="UP000054217">
    <property type="component" value="Unassembled WGS sequence"/>
</dbReference>
<dbReference type="EMBL" id="KN831991">
    <property type="protein sequence ID" value="KIO00986.1"/>
    <property type="molecule type" value="Genomic_DNA"/>
</dbReference>
<gene>
    <name evidence="1" type="ORF">M404DRAFT_1003277</name>
</gene>
<reference evidence="1 2" key="1">
    <citation type="submission" date="2014-04" db="EMBL/GenBank/DDBJ databases">
        <authorList>
            <consortium name="DOE Joint Genome Institute"/>
            <person name="Kuo A."/>
            <person name="Kohler A."/>
            <person name="Costa M.D."/>
            <person name="Nagy L.G."/>
            <person name="Floudas D."/>
            <person name="Copeland A."/>
            <person name="Barry K.W."/>
            <person name="Cichocki N."/>
            <person name="Veneault-Fourrey C."/>
            <person name="LaButti K."/>
            <person name="Lindquist E.A."/>
            <person name="Lipzen A."/>
            <person name="Lundell T."/>
            <person name="Morin E."/>
            <person name="Murat C."/>
            <person name="Sun H."/>
            <person name="Tunlid A."/>
            <person name="Henrissat B."/>
            <person name="Grigoriev I.V."/>
            <person name="Hibbett D.S."/>
            <person name="Martin F."/>
            <person name="Nordberg H.P."/>
            <person name="Cantor M.N."/>
            <person name="Hua S.X."/>
        </authorList>
    </citation>
    <scope>NUCLEOTIDE SEQUENCE [LARGE SCALE GENOMIC DNA]</scope>
    <source>
        <strain evidence="1 2">Marx 270</strain>
    </source>
</reference>
<accession>A0A0C3P0E5</accession>
<dbReference type="HOGENOM" id="CLU_3088237_0_0_1"/>
<protein>
    <submittedName>
        <fullName evidence="1">Uncharacterized protein</fullName>
    </submittedName>
</protein>
<dbReference type="InParanoid" id="A0A0C3P0E5"/>
<dbReference type="AlphaFoldDB" id="A0A0C3P0E5"/>
<reference evidence="2" key="2">
    <citation type="submission" date="2015-01" db="EMBL/GenBank/DDBJ databases">
        <title>Evolutionary Origins and Diversification of the Mycorrhizal Mutualists.</title>
        <authorList>
            <consortium name="DOE Joint Genome Institute"/>
            <consortium name="Mycorrhizal Genomics Consortium"/>
            <person name="Kohler A."/>
            <person name="Kuo A."/>
            <person name="Nagy L.G."/>
            <person name="Floudas D."/>
            <person name="Copeland A."/>
            <person name="Barry K.W."/>
            <person name="Cichocki N."/>
            <person name="Veneault-Fourrey C."/>
            <person name="LaButti K."/>
            <person name="Lindquist E.A."/>
            <person name="Lipzen A."/>
            <person name="Lundell T."/>
            <person name="Morin E."/>
            <person name="Murat C."/>
            <person name="Riley R."/>
            <person name="Ohm R."/>
            <person name="Sun H."/>
            <person name="Tunlid A."/>
            <person name="Henrissat B."/>
            <person name="Grigoriev I.V."/>
            <person name="Hibbett D.S."/>
            <person name="Martin F."/>
        </authorList>
    </citation>
    <scope>NUCLEOTIDE SEQUENCE [LARGE SCALE GENOMIC DNA]</scope>
    <source>
        <strain evidence="2">Marx 270</strain>
    </source>
</reference>
<organism evidence="1 2">
    <name type="scientific">Pisolithus tinctorius Marx 270</name>
    <dbReference type="NCBI Taxonomy" id="870435"/>
    <lineage>
        <taxon>Eukaryota</taxon>
        <taxon>Fungi</taxon>
        <taxon>Dikarya</taxon>
        <taxon>Basidiomycota</taxon>
        <taxon>Agaricomycotina</taxon>
        <taxon>Agaricomycetes</taxon>
        <taxon>Agaricomycetidae</taxon>
        <taxon>Boletales</taxon>
        <taxon>Sclerodermatineae</taxon>
        <taxon>Pisolithaceae</taxon>
        <taxon>Pisolithus</taxon>
    </lineage>
</organism>
<name>A0A0C3P0E5_PISTI</name>
<evidence type="ECO:0000313" key="1">
    <source>
        <dbReference type="EMBL" id="KIO00986.1"/>
    </source>
</evidence>
<keyword evidence="2" id="KW-1185">Reference proteome</keyword>
<proteinExistence type="predicted"/>